<evidence type="ECO:0000313" key="3">
    <source>
        <dbReference type="Proteomes" id="UP000002357"/>
    </source>
</evidence>
<geneLocation type="plasmid" evidence="2 3">
    <name>pSCL4</name>
</geneLocation>
<dbReference type="PANTHER" id="PTHR30121">
    <property type="entry name" value="UNCHARACTERIZED PROTEIN YJGR-RELATED"/>
    <property type="match status" value="1"/>
</dbReference>
<reference evidence="2" key="1">
    <citation type="journal article" date="2010" name="Genome Biol. Evol.">
        <title>The sequence of a 1.8-mb bacterial linear plasmid reveals a rich evolutionary reservoir of secondary metabolic pathways.</title>
        <authorList>
            <person name="Medema M.H."/>
            <person name="Trefzer A."/>
            <person name="Kovalchuk A."/>
            <person name="van den Berg M."/>
            <person name="Mueller U."/>
            <person name="Heijne W."/>
            <person name="Wu L."/>
            <person name="Alam M.T."/>
            <person name="Ronning C.M."/>
            <person name="Nierman W.C."/>
            <person name="Bovenberg R.A.L."/>
            <person name="Breitling R."/>
            <person name="Takano E."/>
        </authorList>
    </citation>
    <scope>NUCLEOTIDE SEQUENCE [LARGE SCALE GENOMIC DNA]</scope>
    <source>
        <strain evidence="2">ATCC 27064</strain>
        <plasmid evidence="2">pSCL4</plasmid>
    </source>
</reference>
<dbReference type="Gene3D" id="3.40.50.300">
    <property type="entry name" value="P-loop containing nucleotide triphosphate hydrolases"/>
    <property type="match status" value="2"/>
</dbReference>
<organism evidence="2 3">
    <name type="scientific">Streptomyces clavuligerus</name>
    <dbReference type="NCBI Taxonomy" id="1901"/>
    <lineage>
        <taxon>Bacteria</taxon>
        <taxon>Bacillati</taxon>
        <taxon>Actinomycetota</taxon>
        <taxon>Actinomycetes</taxon>
        <taxon>Kitasatosporales</taxon>
        <taxon>Streptomycetaceae</taxon>
        <taxon>Streptomyces</taxon>
    </lineage>
</organism>
<dbReference type="EMBL" id="CM000914">
    <property type="protein sequence ID" value="EFG04544.2"/>
    <property type="molecule type" value="Genomic_DNA"/>
</dbReference>
<name>B5GMP0_STRCL</name>
<dbReference type="GeneID" id="93734142"/>
<dbReference type="Proteomes" id="UP000002357">
    <property type="component" value="Plasmid pSCL4"/>
</dbReference>
<dbReference type="SUPFAM" id="SSF52540">
    <property type="entry name" value="P-loop containing nucleoside triphosphate hydrolases"/>
    <property type="match status" value="1"/>
</dbReference>
<gene>
    <name evidence="2" type="ORF">SCLAV_p1058</name>
</gene>
<dbReference type="AlphaFoldDB" id="B5GMP0"/>
<dbReference type="OrthoDB" id="9758751at2"/>
<sequence length="952" mass="103850">MTLLDGFAFYQFHSVPRPPDDPARPDPLPEQLFAALTAAHTELLHHGAPAPAVAVLWHRPPGEHRLRFLVGGRPLFPPVTPAGAAHPGTPGAPLGILYPPGSEGVALPDGEAQRTLQTLPAWLRCSGHSDPLWTADDQETTRRGGFDDYTAQLVHPFSWLVLAEPLSAQHIDRELLTLATAIPRLRRSENSEADRVALTRAQDRYRELSRARTAGMWNIHILVGGADATAARRAAALLCASSDLSRLPYTLQPDSTVLPLHDAARHRVGTPDAPQSPFTASTALLAAIARPPRRELPGIRLTESAVFDTTPEREGPIHLGTILDQHHTPAGPFGVDTATLNRHAFVAGATGGGKSQTVRHLLEQLHHHGIPWLVVEPAKAEYAAMAGRIGSDQLTVIRPGDPDAPAVGLNPLEPEPGFPLQTHIDLVRALFLAAFEATEPFPQVLSQALTRCYTDLGWDLTLSESRLPGVTPRYPTLTDLQRTALDVVEHIGYGKEITDNIRGFIDVRLGSLRLGTPGRFFEDGHPLDVTDLLGRNTVLEIEDVGNDQDKAFFIGAVLIRLHQHLRGRRADRTGTPALRHVTVVEEAHRLLKRVDPGSPAAHSVELFAALLAEIRAYGEGIVIAEQIPAKIAPDVIKNTALKIIHRLPSADDRAAVGATMNLDEAQSRHIVSLPPGRAVVFTDGMDRPLRIEVPYGEGREKHHPGAPAAIRAPRSVACGPLCQGRPCVLREMNHAARLADDPRLTLWIELLTISHLVGQPAPRPDRDWLTGLTGRGDRRTLECALAHRVDSAVDTRYIGLEPHYQPERLAEHLTDSALATLDGRPAPCDGAEYQWQAGRYRWADVFHALKTTDSATGPHPGTEAWAARGLVLSAATTADQLTELRAHPDSWLFDDTVITGRDRCPSYLRALARLDRSPNAKKQFLNATRFLRLGTTWPLLVLRITDSSESSV</sequence>
<protein>
    <submittedName>
        <fullName evidence="2">ATPase-like protein</fullName>
    </submittedName>
</protein>
<dbReference type="KEGG" id="sclf:BB341_29390"/>
<proteinExistence type="predicted"/>
<feature type="domain" description="Helicase HerA central" evidence="1">
    <location>
        <begin position="317"/>
        <end position="407"/>
    </location>
</feature>
<dbReference type="InterPro" id="IPR051162">
    <property type="entry name" value="T4SS_component"/>
</dbReference>
<dbReference type="eggNOG" id="COG0433">
    <property type="taxonomic scope" value="Bacteria"/>
</dbReference>
<keyword evidence="2" id="KW-0614">Plasmid</keyword>
<dbReference type="RefSeq" id="WP_003953000.1">
    <property type="nucleotide sequence ID" value="NZ_CM000914.1"/>
</dbReference>
<accession>B5GMP0</accession>
<dbReference type="PANTHER" id="PTHR30121:SF6">
    <property type="entry name" value="SLR6007 PROTEIN"/>
    <property type="match status" value="1"/>
</dbReference>
<dbReference type="Pfam" id="PF01935">
    <property type="entry name" value="DUF87"/>
    <property type="match status" value="1"/>
</dbReference>
<dbReference type="InterPro" id="IPR002789">
    <property type="entry name" value="HerA_central"/>
</dbReference>
<evidence type="ECO:0000259" key="1">
    <source>
        <dbReference type="Pfam" id="PF01935"/>
    </source>
</evidence>
<evidence type="ECO:0000313" key="2">
    <source>
        <dbReference type="EMBL" id="EFG04544.2"/>
    </source>
</evidence>
<dbReference type="InterPro" id="IPR027417">
    <property type="entry name" value="P-loop_NTPase"/>
</dbReference>
<keyword evidence="3" id="KW-1185">Reference proteome</keyword>